<evidence type="ECO:0000256" key="4">
    <source>
        <dbReference type="ARBA" id="ARBA00022741"/>
    </source>
</evidence>
<dbReference type="PANTHER" id="PTHR15140">
    <property type="entry name" value="TUBULIN-SPECIFIC CHAPERONE E"/>
    <property type="match status" value="1"/>
</dbReference>
<reference evidence="10" key="2">
    <citation type="journal article" date="2017" name="J. Anim. Genet.">
        <title>Multiple reference genome sequences of hot pepper reveal the massive evolution of plant disease resistance genes by retroduplication.</title>
        <authorList>
            <person name="Kim S."/>
            <person name="Park J."/>
            <person name="Yeom S.-I."/>
            <person name="Kim Y.-M."/>
            <person name="Seo E."/>
            <person name="Kim K.-T."/>
            <person name="Kim M.-S."/>
            <person name="Lee J.M."/>
            <person name="Cheong K."/>
            <person name="Shin H.-S."/>
            <person name="Kim S.-B."/>
            <person name="Han K."/>
            <person name="Lee J."/>
            <person name="Park M."/>
            <person name="Lee H.-A."/>
            <person name="Lee H.-Y."/>
            <person name="Lee Y."/>
            <person name="Oh S."/>
            <person name="Lee J.H."/>
            <person name="Choi E."/>
            <person name="Choi E."/>
            <person name="Lee S.E."/>
            <person name="Jeon J."/>
            <person name="Kim H."/>
            <person name="Choi G."/>
            <person name="Song H."/>
            <person name="Lee J."/>
            <person name="Lee S.-C."/>
            <person name="Kwon J.-K."/>
            <person name="Lee H.-Y."/>
            <person name="Koo N."/>
            <person name="Hong Y."/>
            <person name="Kim R.W."/>
            <person name="Kang W.-H."/>
            <person name="Huh J.H."/>
            <person name="Kang B.-C."/>
            <person name="Yang T.-J."/>
            <person name="Lee Y.-H."/>
            <person name="Bennetzen J.L."/>
            <person name="Choi D."/>
        </authorList>
    </citation>
    <scope>NUCLEOTIDE SEQUENCE [LARGE SCALE GENOMIC DNA]</scope>
    <source>
        <strain evidence="10">cv. PBC81</strain>
    </source>
</reference>
<dbReference type="GO" id="GO:0043531">
    <property type="term" value="F:ADP binding"/>
    <property type="evidence" value="ECO:0007669"/>
    <property type="project" value="InterPro"/>
</dbReference>
<dbReference type="PRINTS" id="PR00364">
    <property type="entry name" value="DISEASERSIST"/>
</dbReference>
<feature type="domain" description="Disease resistance protein winged helix" evidence="8">
    <location>
        <begin position="425"/>
        <end position="495"/>
    </location>
</feature>
<dbReference type="Gene3D" id="1.10.10.10">
    <property type="entry name" value="Winged helix-like DNA-binding domain superfamily/Winged helix DNA-binding domain"/>
    <property type="match status" value="1"/>
</dbReference>
<dbReference type="Gene3D" id="3.80.10.10">
    <property type="entry name" value="Ribonuclease Inhibitor"/>
    <property type="match status" value="1"/>
</dbReference>
<accession>A0A2G2X3L2</accession>
<keyword evidence="5" id="KW-0611">Plant defense</keyword>
<keyword evidence="4" id="KW-0547">Nucleotide-binding</keyword>
<evidence type="ECO:0000259" key="8">
    <source>
        <dbReference type="Pfam" id="PF23559"/>
    </source>
</evidence>
<feature type="domain" description="NB-ARC" evidence="7">
    <location>
        <begin position="170"/>
        <end position="342"/>
    </location>
</feature>
<comment type="caution">
    <text evidence="9">The sequence shown here is derived from an EMBL/GenBank/DDBJ whole genome shotgun (WGS) entry which is preliminary data.</text>
</comment>
<dbReference type="AlphaFoldDB" id="A0A2G2X3L2"/>
<dbReference type="Gene3D" id="3.40.50.300">
    <property type="entry name" value="P-loop containing nucleotide triphosphate hydrolases"/>
    <property type="match status" value="1"/>
</dbReference>
<dbReference type="Pfam" id="PF00931">
    <property type="entry name" value="NB-ARC"/>
    <property type="match status" value="1"/>
</dbReference>
<reference evidence="9 10" key="1">
    <citation type="journal article" date="2017" name="Genome Biol.">
        <title>New reference genome sequences of hot pepper reveal the massive evolution of plant disease-resistance genes by retroduplication.</title>
        <authorList>
            <person name="Kim S."/>
            <person name="Park J."/>
            <person name="Yeom S.I."/>
            <person name="Kim Y.M."/>
            <person name="Seo E."/>
            <person name="Kim K.T."/>
            <person name="Kim M.S."/>
            <person name="Lee J.M."/>
            <person name="Cheong K."/>
            <person name="Shin H.S."/>
            <person name="Kim S.B."/>
            <person name="Han K."/>
            <person name="Lee J."/>
            <person name="Park M."/>
            <person name="Lee H.A."/>
            <person name="Lee H.Y."/>
            <person name="Lee Y."/>
            <person name="Oh S."/>
            <person name="Lee J.H."/>
            <person name="Choi E."/>
            <person name="Choi E."/>
            <person name="Lee S.E."/>
            <person name="Jeon J."/>
            <person name="Kim H."/>
            <person name="Choi G."/>
            <person name="Song H."/>
            <person name="Lee J."/>
            <person name="Lee S.C."/>
            <person name="Kwon J.K."/>
            <person name="Lee H.Y."/>
            <person name="Koo N."/>
            <person name="Hong Y."/>
            <person name="Kim R.W."/>
            <person name="Kang W.H."/>
            <person name="Huh J.H."/>
            <person name="Kang B.C."/>
            <person name="Yang T.J."/>
            <person name="Lee Y.H."/>
            <person name="Bennetzen J.L."/>
            <person name="Choi D."/>
        </authorList>
    </citation>
    <scope>NUCLEOTIDE SEQUENCE [LARGE SCALE GENOMIC DNA]</scope>
    <source>
        <strain evidence="10">cv. PBC81</strain>
    </source>
</reference>
<dbReference type="InterPro" id="IPR036388">
    <property type="entry name" value="WH-like_DNA-bd_sf"/>
</dbReference>
<comment type="similarity">
    <text evidence="1">Belongs to the disease resistance NB-LRR family.</text>
</comment>
<sequence length="932" mass="107309">MAHASVASLMRTIESLFTSNSPMQSVICDHREDFSVLHEKISSLEVVVRNFEKNNVSGEMTDFEVEVKEVANIVEYTIQLKLTETIMEKNKSIKGITGSRFFKGISNIWTRRKFRKILQQLAKGVDRVRKESTKIQDKGKQASKESTVQYFSSSMNDYLNVENSMVGSDDQMKRLLDDLTVSYSSEPKVITIVGMGGIGKTTLAKEVYNNKSVLRRFDVRAWATVSQQHNRKEILVGLLRSTIKMDDTVKTKGEAELADMLQKSLKRKRYLIVLDDIWSCEVWDGVRLCFPTEDNAGSRILLTTRNDEVACYAGIDNLSLRMRFMDQDESWSLFKRAAFSSEALPYEFETVGKQIADECHGLPLTIVVVAGLLKSKRAIEDWESVAKDVKSFLTNDLDEQCSRVLGLSYNHLTSNLKTCLLHFGIFPEDSEIPAKILMRSWMAEGFLKLENDLEGEAEKCLQELVDRCLVLVCKKSLDGIKIRSCKVHDLIYDLCVREIQRENIFIMNDIVLDYLYSESRFSMQKMQPFKRGTGDKFDYRPYGLYRALLTPVHHDNTDLLKRTRSIFSFHLQDSYYRILKLELIHFKLLKVLELTHIEIDIFPLQILSLIWLRYLSLECRGCHLDIPPEICRLWNLQIFIVQGLSRSDLITFPEEIWGLMQLRHLKLAGVYLPDCPSVSADKRSHMGFSDIQTISYLSPRCFTKEVIVGIQNVKKLGICGVDYDGLLNNLVHLQQLETLSLTYCFIHYFPHFPVISVKSFPATLKKLKLRFTLLSWRYLDIIAELPNLEVLKLMGYACHGNEWHPNVRGFTRLKVLLIEDYYLNDWKATDDNFPVLEHLVLKECRNLQEIPIKFAEIPTLQLIELTRCLPELGKSAASIQQEQEELGNDPVDVRISDPCKYIVFIRVTLFLISTSQVVHKSYLALPHILSQN</sequence>
<keyword evidence="6" id="KW-0067">ATP-binding</keyword>
<dbReference type="InterPro" id="IPR002182">
    <property type="entry name" value="NB-ARC"/>
</dbReference>
<organism evidence="9 10">
    <name type="scientific">Capsicum baccatum</name>
    <name type="common">Peruvian pepper</name>
    <dbReference type="NCBI Taxonomy" id="33114"/>
    <lineage>
        <taxon>Eukaryota</taxon>
        <taxon>Viridiplantae</taxon>
        <taxon>Streptophyta</taxon>
        <taxon>Embryophyta</taxon>
        <taxon>Tracheophyta</taxon>
        <taxon>Spermatophyta</taxon>
        <taxon>Magnoliopsida</taxon>
        <taxon>eudicotyledons</taxon>
        <taxon>Gunneridae</taxon>
        <taxon>Pentapetalae</taxon>
        <taxon>asterids</taxon>
        <taxon>lamiids</taxon>
        <taxon>Solanales</taxon>
        <taxon>Solanaceae</taxon>
        <taxon>Solanoideae</taxon>
        <taxon>Capsiceae</taxon>
        <taxon>Capsicum</taxon>
    </lineage>
</organism>
<dbReference type="InterPro" id="IPR038005">
    <property type="entry name" value="RX-like_CC"/>
</dbReference>
<keyword evidence="3" id="KW-0677">Repeat</keyword>
<gene>
    <name evidence="9" type="ORF">CQW23_06540</name>
</gene>
<evidence type="ECO:0000259" key="7">
    <source>
        <dbReference type="Pfam" id="PF00931"/>
    </source>
</evidence>
<evidence type="ECO:0000313" key="9">
    <source>
        <dbReference type="EMBL" id="PHT52078.1"/>
    </source>
</evidence>
<dbReference type="Gene3D" id="1.20.5.4130">
    <property type="match status" value="1"/>
</dbReference>
<dbReference type="InterPro" id="IPR058922">
    <property type="entry name" value="WHD_DRP"/>
</dbReference>
<keyword evidence="2" id="KW-0433">Leucine-rich repeat</keyword>
<dbReference type="InterPro" id="IPR027417">
    <property type="entry name" value="P-loop_NTPase"/>
</dbReference>
<dbReference type="Pfam" id="PF23559">
    <property type="entry name" value="WHD_DRP"/>
    <property type="match status" value="1"/>
</dbReference>
<evidence type="ECO:0000313" key="10">
    <source>
        <dbReference type="Proteomes" id="UP000224567"/>
    </source>
</evidence>
<dbReference type="GO" id="GO:0051607">
    <property type="term" value="P:defense response to virus"/>
    <property type="evidence" value="ECO:0007669"/>
    <property type="project" value="UniProtKB-ARBA"/>
</dbReference>
<name>A0A2G2X3L2_CAPBA</name>
<dbReference type="GO" id="GO:0005524">
    <property type="term" value="F:ATP binding"/>
    <property type="evidence" value="ECO:0007669"/>
    <property type="project" value="UniProtKB-KW"/>
</dbReference>
<dbReference type="EMBL" id="MLFT02000003">
    <property type="protein sequence ID" value="PHT52078.1"/>
    <property type="molecule type" value="Genomic_DNA"/>
</dbReference>
<keyword evidence="10" id="KW-1185">Reference proteome</keyword>
<dbReference type="Proteomes" id="UP000224567">
    <property type="component" value="Unassembled WGS sequence"/>
</dbReference>
<evidence type="ECO:0000256" key="3">
    <source>
        <dbReference type="ARBA" id="ARBA00022737"/>
    </source>
</evidence>
<dbReference type="FunFam" id="3.40.50.300:FF:001091">
    <property type="entry name" value="Probable disease resistance protein At1g61300"/>
    <property type="match status" value="1"/>
</dbReference>
<evidence type="ECO:0000256" key="6">
    <source>
        <dbReference type="ARBA" id="ARBA00022840"/>
    </source>
</evidence>
<dbReference type="InterPro" id="IPR042197">
    <property type="entry name" value="Apaf_helical"/>
</dbReference>
<evidence type="ECO:0000256" key="1">
    <source>
        <dbReference type="ARBA" id="ARBA00008894"/>
    </source>
</evidence>
<dbReference type="PANTHER" id="PTHR15140:SF33">
    <property type="entry name" value="LATE BLIGHT RESISTANCE PROTEIN HOMOLOG R1A-3 ISOFORM X1"/>
    <property type="match status" value="1"/>
</dbReference>
<dbReference type="InterPro" id="IPR032675">
    <property type="entry name" value="LRR_dom_sf"/>
</dbReference>
<dbReference type="FunFam" id="1.10.10.10:FF:000322">
    <property type="entry name" value="Probable disease resistance protein At1g63360"/>
    <property type="match status" value="1"/>
</dbReference>
<dbReference type="SUPFAM" id="SSF52058">
    <property type="entry name" value="L domain-like"/>
    <property type="match status" value="1"/>
</dbReference>
<dbReference type="OrthoDB" id="2973320at2759"/>
<dbReference type="SUPFAM" id="SSF52540">
    <property type="entry name" value="P-loop containing nucleoside triphosphate hydrolases"/>
    <property type="match status" value="1"/>
</dbReference>
<dbReference type="CDD" id="cd14798">
    <property type="entry name" value="RX-CC_like"/>
    <property type="match status" value="1"/>
</dbReference>
<protein>
    <submittedName>
        <fullName evidence="9">Uncharacterized protein</fullName>
    </submittedName>
</protein>
<proteinExistence type="inferred from homology"/>
<evidence type="ECO:0000256" key="2">
    <source>
        <dbReference type="ARBA" id="ARBA00022614"/>
    </source>
</evidence>
<evidence type="ECO:0000256" key="5">
    <source>
        <dbReference type="ARBA" id="ARBA00022821"/>
    </source>
</evidence>
<dbReference type="Gene3D" id="1.10.8.430">
    <property type="entry name" value="Helical domain of apoptotic protease-activating factors"/>
    <property type="match status" value="1"/>
</dbReference>